<evidence type="ECO:0000313" key="3">
    <source>
        <dbReference type="EMBL" id="KAG9241787.1"/>
    </source>
</evidence>
<dbReference type="PANTHER" id="PTHR28027">
    <property type="entry name" value="TRANSCRIPTIONAL REGULATOR MIT1"/>
    <property type="match status" value="1"/>
</dbReference>
<feature type="compositionally biased region" description="Polar residues" evidence="2">
    <location>
        <begin position="111"/>
        <end position="126"/>
    </location>
</feature>
<name>A0A9P7YYL7_9HELO</name>
<organism evidence="3 4">
    <name type="scientific">Calycina marina</name>
    <dbReference type="NCBI Taxonomy" id="1763456"/>
    <lineage>
        <taxon>Eukaryota</taxon>
        <taxon>Fungi</taxon>
        <taxon>Dikarya</taxon>
        <taxon>Ascomycota</taxon>
        <taxon>Pezizomycotina</taxon>
        <taxon>Leotiomycetes</taxon>
        <taxon>Helotiales</taxon>
        <taxon>Pezizellaceae</taxon>
        <taxon>Calycina</taxon>
    </lineage>
</organism>
<dbReference type="PANTHER" id="PTHR28027:SF2">
    <property type="entry name" value="TRANSCRIPTIONAL REGULATOR MIT1"/>
    <property type="match status" value="1"/>
</dbReference>
<keyword evidence="4" id="KW-1185">Reference proteome</keyword>
<evidence type="ECO:0000313" key="4">
    <source>
        <dbReference type="Proteomes" id="UP000887226"/>
    </source>
</evidence>
<feature type="region of interest" description="Disordered" evidence="2">
    <location>
        <begin position="94"/>
        <end position="128"/>
    </location>
</feature>
<dbReference type="AlphaFoldDB" id="A0A9P7YYL7"/>
<comment type="similarity">
    <text evidence="1">Belongs to the MIT1/WOR1 family.</text>
</comment>
<reference evidence="3" key="1">
    <citation type="journal article" date="2021" name="IMA Fungus">
        <title>Genomic characterization of three marine fungi, including Emericellopsis atlantica sp. nov. with signatures of a generalist lifestyle and marine biomass degradation.</title>
        <authorList>
            <person name="Hagestad O.C."/>
            <person name="Hou L."/>
            <person name="Andersen J.H."/>
            <person name="Hansen E.H."/>
            <person name="Altermark B."/>
            <person name="Li C."/>
            <person name="Kuhnert E."/>
            <person name="Cox R.J."/>
            <person name="Crous P.W."/>
            <person name="Spatafora J.W."/>
            <person name="Lail K."/>
            <person name="Amirebrahimi M."/>
            <person name="Lipzen A."/>
            <person name="Pangilinan J."/>
            <person name="Andreopoulos W."/>
            <person name="Hayes R.D."/>
            <person name="Ng V."/>
            <person name="Grigoriev I.V."/>
            <person name="Jackson S.A."/>
            <person name="Sutton T.D.S."/>
            <person name="Dobson A.D.W."/>
            <person name="Rama T."/>
        </authorList>
    </citation>
    <scope>NUCLEOTIDE SEQUENCE</scope>
    <source>
        <strain evidence="3">TRa3180A</strain>
    </source>
</reference>
<gene>
    <name evidence="3" type="ORF">BJ878DRAFT_427362</name>
</gene>
<dbReference type="OrthoDB" id="5319641at2759"/>
<dbReference type="InterPro" id="IPR018608">
    <property type="entry name" value="Gti1/Pac2"/>
</dbReference>
<dbReference type="EMBL" id="MU254156">
    <property type="protein sequence ID" value="KAG9241787.1"/>
    <property type="molecule type" value="Genomic_DNA"/>
</dbReference>
<dbReference type="Proteomes" id="UP000887226">
    <property type="component" value="Unassembled WGS sequence"/>
</dbReference>
<evidence type="ECO:0000256" key="1">
    <source>
        <dbReference type="ARBA" id="ARBA00008359"/>
    </source>
</evidence>
<dbReference type="Pfam" id="PF09729">
    <property type="entry name" value="Gti1_Pac2"/>
    <property type="match status" value="1"/>
</dbReference>
<evidence type="ECO:0000256" key="2">
    <source>
        <dbReference type="SAM" id="MobiDB-lite"/>
    </source>
</evidence>
<sequence length="254" mass="28673">MAAPSDLIPTFVGYISSTQDALLLIQQCIDGSKHHVRRRAHDREREELIRSGHCFLYEESRSGIKRWTDGISWSPSRILGNFLVYRELSEPFPPGEKKKALKKNKQDHHSTTGAQNTSEIDPSTGLTRDRARSLVGSLVDSYGFKKGGLVKKTISVKQGDTIHHMVSYYTVDDVVTNQLTTPSDDPQIKHTRIEQALIEGQSFRTGIHEQSGLLNNEPNNPAMHMPNNHRSQYRSLSSYEMTSNQLPNNLHHST</sequence>
<protein>
    <submittedName>
        <fullName evidence="3">Gti1/Pac2 family-domain-containing protein</fullName>
    </submittedName>
</protein>
<proteinExistence type="inferred from homology"/>
<accession>A0A9P7YYL7</accession>
<comment type="caution">
    <text evidence="3">The sequence shown here is derived from an EMBL/GenBank/DDBJ whole genome shotgun (WGS) entry which is preliminary data.</text>
</comment>
<dbReference type="GO" id="GO:0003677">
    <property type="term" value="F:DNA binding"/>
    <property type="evidence" value="ECO:0007669"/>
    <property type="project" value="TreeGrafter"/>
</dbReference>